<sequence>MLPLIAPSILSADFAALGDAVRRLDEAGADMIHIDVMDGHFVPNLTFGPGMVRALRPHSALPFDVHLMIEPVAPYLEAFAEAGADTIHVHAEAGPHLHSSLQKIKALGKKAGVAINPATSPDVVGEVRELCDVVLVMSVNPGFGGQVFLDSQLRKIERLRAIVDEAGTGALIEIDGGVTPDNADRIVAAGATALVAGSAVFAGGPSAYAANIQALRAHASRALA</sequence>
<feature type="binding site" evidence="10 13">
    <location>
        <position position="175"/>
    </location>
    <ligand>
        <name>a divalent metal cation</name>
        <dbReference type="ChEBI" id="CHEBI:60240"/>
    </ligand>
</feature>
<comment type="similarity">
    <text evidence="6 10 11">Belongs to the ribulose-phosphate 3-epimerase family.</text>
</comment>
<dbReference type="EC" id="5.1.3.1" evidence="7 10"/>
<dbReference type="InterPro" id="IPR000056">
    <property type="entry name" value="Ribul_P_3_epim-like"/>
</dbReference>
<evidence type="ECO:0000256" key="1">
    <source>
        <dbReference type="ARBA" id="ARBA00001782"/>
    </source>
</evidence>
<evidence type="ECO:0000256" key="10">
    <source>
        <dbReference type="HAMAP-Rule" id="MF_02227"/>
    </source>
</evidence>
<dbReference type="HAMAP" id="MF_02227">
    <property type="entry name" value="RPE"/>
    <property type="match status" value="1"/>
</dbReference>
<evidence type="ECO:0000256" key="6">
    <source>
        <dbReference type="ARBA" id="ARBA00009541"/>
    </source>
</evidence>
<feature type="binding site" evidence="10 13">
    <location>
        <position position="33"/>
    </location>
    <ligand>
        <name>a divalent metal cation</name>
        <dbReference type="ChEBI" id="CHEBI:60240"/>
    </ligand>
</feature>
<dbReference type="GO" id="GO:0046872">
    <property type="term" value="F:metal ion binding"/>
    <property type="evidence" value="ECO:0007669"/>
    <property type="project" value="UniProtKB-UniRule"/>
</dbReference>
<dbReference type="GO" id="GO:0004750">
    <property type="term" value="F:D-ribulose-phosphate 3-epimerase activity"/>
    <property type="evidence" value="ECO:0007669"/>
    <property type="project" value="UniProtKB-UniRule"/>
</dbReference>
<gene>
    <name evidence="10" type="primary">rpe</name>
    <name evidence="15" type="ORF">GGQ59_000312</name>
</gene>
<dbReference type="PROSITE" id="PS01085">
    <property type="entry name" value="RIBUL_P_3_EPIMER_1"/>
    <property type="match status" value="1"/>
</dbReference>
<evidence type="ECO:0000256" key="3">
    <source>
        <dbReference type="ARBA" id="ARBA00001941"/>
    </source>
</evidence>
<comment type="cofactor">
    <cofactor evidence="3">
        <name>Co(2+)</name>
        <dbReference type="ChEBI" id="CHEBI:48828"/>
    </cofactor>
</comment>
<dbReference type="Proteomes" id="UP000563524">
    <property type="component" value="Unassembled WGS sequence"/>
</dbReference>
<evidence type="ECO:0000256" key="7">
    <source>
        <dbReference type="ARBA" id="ARBA00013188"/>
    </source>
</evidence>
<keyword evidence="13" id="KW-0862">Zinc</keyword>
<dbReference type="GO" id="GO:0005737">
    <property type="term" value="C:cytoplasm"/>
    <property type="evidence" value="ECO:0007669"/>
    <property type="project" value="UniProtKB-ARBA"/>
</dbReference>
<accession>A0A840I0S8</accession>
<feature type="binding site" evidence="10 13">
    <location>
        <position position="35"/>
    </location>
    <ligand>
        <name>a divalent metal cation</name>
        <dbReference type="ChEBI" id="CHEBI:60240"/>
    </ligand>
</feature>
<dbReference type="Pfam" id="PF00834">
    <property type="entry name" value="Ribul_P_3_epim"/>
    <property type="match status" value="1"/>
</dbReference>
<keyword evidence="13" id="KW-0464">Manganese</keyword>
<dbReference type="PANTHER" id="PTHR11749">
    <property type="entry name" value="RIBULOSE-5-PHOSPHATE-3-EPIMERASE"/>
    <property type="match status" value="1"/>
</dbReference>
<dbReference type="NCBIfam" id="NF004076">
    <property type="entry name" value="PRK05581.1-4"/>
    <property type="match status" value="1"/>
</dbReference>
<keyword evidence="16" id="KW-1185">Reference proteome</keyword>
<dbReference type="FunFam" id="3.20.20.70:FF:000004">
    <property type="entry name" value="Ribulose-phosphate 3-epimerase"/>
    <property type="match status" value="1"/>
</dbReference>
<evidence type="ECO:0000256" key="8">
    <source>
        <dbReference type="ARBA" id="ARBA00022723"/>
    </source>
</evidence>
<feature type="active site" description="Proton acceptor" evidence="10 12">
    <location>
        <position position="35"/>
    </location>
</feature>
<feature type="binding site" evidence="10 14">
    <location>
        <begin position="142"/>
        <end position="145"/>
    </location>
    <ligand>
        <name>substrate</name>
    </ligand>
</feature>
<feature type="active site" description="Proton donor" evidence="10 12">
    <location>
        <position position="175"/>
    </location>
</feature>
<feature type="binding site" evidence="10 14">
    <location>
        <position position="8"/>
    </location>
    <ligand>
        <name>substrate</name>
    </ligand>
</feature>
<comment type="cofactor">
    <cofactor evidence="2">
        <name>Mn(2+)</name>
        <dbReference type="ChEBI" id="CHEBI:29035"/>
    </cofactor>
</comment>
<keyword evidence="10 11" id="KW-0119">Carbohydrate metabolism</keyword>
<dbReference type="PROSITE" id="PS01086">
    <property type="entry name" value="RIBUL_P_3_EPIMER_2"/>
    <property type="match status" value="1"/>
</dbReference>
<feature type="binding site" evidence="10 14">
    <location>
        <position position="66"/>
    </location>
    <ligand>
        <name>substrate</name>
    </ligand>
</feature>
<dbReference type="NCBIfam" id="TIGR01163">
    <property type="entry name" value="rpe"/>
    <property type="match status" value="1"/>
</dbReference>
<dbReference type="GO" id="GO:0019323">
    <property type="term" value="P:pentose catabolic process"/>
    <property type="evidence" value="ECO:0007669"/>
    <property type="project" value="UniProtKB-UniRule"/>
</dbReference>
<evidence type="ECO:0000256" key="2">
    <source>
        <dbReference type="ARBA" id="ARBA00001936"/>
    </source>
</evidence>
<evidence type="ECO:0000313" key="16">
    <source>
        <dbReference type="Proteomes" id="UP000563524"/>
    </source>
</evidence>
<protein>
    <recommendedName>
        <fullName evidence="7 10">Ribulose-phosphate 3-epimerase</fullName>
        <ecNumber evidence="7 10">5.1.3.1</ecNumber>
    </recommendedName>
</protein>
<dbReference type="InterPro" id="IPR011060">
    <property type="entry name" value="RibuloseP-bd_barrel"/>
</dbReference>
<dbReference type="SUPFAM" id="SSF51366">
    <property type="entry name" value="Ribulose-phoshate binding barrel"/>
    <property type="match status" value="1"/>
</dbReference>
<feature type="binding site" evidence="10 14">
    <location>
        <begin position="197"/>
        <end position="198"/>
    </location>
    <ligand>
        <name>substrate</name>
    </ligand>
</feature>
<dbReference type="Gene3D" id="3.20.20.70">
    <property type="entry name" value="Aldolase class I"/>
    <property type="match status" value="1"/>
</dbReference>
<dbReference type="InterPro" id="IPR026019">
    <property type="entry name" value="Ribul_P_3_epim"/>
</dbReference>
<organism evidence="15 16">
    <name type="scientific">Parvularcula dongshanensis</name>
    <dbReference type="NCBI Taxonomy" id="1173995"/>
    <lineage>
        <taxon>Bacteria</taxon>
        <taxon>Pseudomonadati</taxon>
        <taxon>Pseudomonadota</taxon>
        <taxon>Alphaproteobacteria</taxon>
        <taxon>Parvularculales</taxon>
        <taxon>Parvularculaceae</taxon>
        <taxon>Parvularcula</taxon>
    </lineage>
</organism>
<evidence type="ECO:0000256" key="13">
    <source>
        <dbReference type="PIRSR" id="PIRSR001461-2"/>
    </source>
</evidence>
<keyword evidence="9 10" id="KW-0413">Isomerase</keyword>
<evidence type="ECO:0000256" key="4">
    <source>
        <dbReference type="ARBA" id="ARBA00001947"/>
    </source>
</evidence>
<dbReference type="InterPro" id="IPR013785">
    <property type="entry name" value="Aldolase_TIM"/>
</dbReference>
<comment type="catalytic activity">
    <reaction evidence="1 10 11">
        <text>D-ribulose 5-phosphate = D-xylulose 5-phosphate</text>
        <dbReference type="Rhea" id="RHEA:13677"/>
        <dbReference type="ChEBI" id="CHEBI:57737"/>
        <dbReference type="ChEBI" id="CHEBI:58121"/>
        <dbReference type="EC" id="5.1.3.1"/>
    </reaction>
</comment>
<comment type="function">
    <text evidence="10">Catalyzes the reversible epimerization of D-ribulose 5-phosphate to D-xylulose 5-phosphate.</text>
</comment>
<dbReference type="RefSeq" id="WP_183815198.1">
    <property type="nucleotide sequence ID" value="NZ_JACHOB010000001.1"/>
</dbReference>
<evidence type="ECO:0000256" key="11">
    <source>
        <dbReference type="PIRNR" id="PIRNR001461"/>
    </source>
</evidence>
<dbReference type="PIRSF" id="PIRSF001461">
    <property type="entry name" value="RPE"/>
    <property type="match status" value="1"/>
</dbReference>
<comment type="cofactor">
    <cofactor evidence="10 13">
        <name>a divalent metal cation</name>
        <dbReference type="ChEBI" id="CHEBI:60240"/>
    </cofactor>
    <text evidence="10 13">Binds 1 divalent metal cation per subunit.</text>
</comment>
<proteinExistence type="inferred from homology"/>
<evidence type="ECO:0000256" key="9">
    <source>
        <dbReference type="ARBA" id="ARBA00023235"/>
    </source>
</evidence>
<reference evidence="15 16" key="1">
    <citation type="submission" date="2020-08" db="EMBL/GenBank/DDBJ databases">
        <title>Genomic Encyclopedia of Type Strains, Phase IV (KMG-IV): sequencing the most valuable type-strain genomes for metagenomic binning, comparative biology and taxonomic classification.</title>
        <authorList>
            <person name="Goeker M."/>
        </authorList>
    </citation>
    <scope>NUCLEOTIDE SEQUENCE [LARGE SCALE GENOMIC DNA]</scope>
    <source>
        <strain evidence="15 16">DSM 102850</strain>
    </source>
</reference>
<comment type="cofactor">
    <cofactor evidence="5">
        <name>Fe(2+)</name>
        <dbReference type="ChEBI" id="CHEBI:29033"/>
    </cofactor>
</comment>
<keyword evidence="8 10" id="KW-0479">Metal-binding</keyword>
<evidence type="ECO:0000256" key="14">
    <source>
        <dbReference type="PIRSR" id="PIRSR001461-3"/>
    </source>
</evidence>
<dbReference type="AlphaFoldDB" id="A0A840I0S8"/>
<keyword evidence="13" id="KW-0170">Cobalt</keyword>
<dbReference type="CDD" id="cd00429">
    <property type="entry name" value="RPE"/>
    <property type="match status" value="1"/>
</dbReference>
<feature type="binding site" evidence="14">
    <location>
        <position position="177"/>
    </location>
    <ligand>
        <name>substrate</name>
    </ligand>
</feature>
<name>A0A840I0S8_9PROT</name>
<feature type="binding site" evidence="10">
    <location>
        <begin position="175"/>
        <end position="177"/>
    </location>
    <ligand>
        <name>substrate</name>
    </ligand>
</feature>
<comment type="pathway">
    <text evidence="10">Carbohydrate degradation.</text>
</comment>
<evidence type="ECO:0000256" key="5">
    <source>
        <dbReference type="ARBA" id="ARBA00001954"/>
    </source>
</evidence>
<comment type="caution">
    <text evidence="15">The sequence shown here is derived from an EMBL/GenBank/DDBJ whole genome shotgun (WGS) entry which is preliminary data.</text>
</comment>
<evidence type="ECO:0000256" key="12">
    <source>
        <dbReference type="PIRSR" id="PIRSR001461-1"/>
    </source>
</evidence>
<feature type="binding site" evidence="10 13">
    <location>
        <position position="66"/>
    </location>
    <ligand>
        <name>a divalent metal cation</name>
        <dbReference type="ChEBI" id="CHEBI:60240"/>
    </ligand>
</feature>
<dbReference type="EMBL" id="JACHOB010000001">
    <property type="protein sequence ID" value="MBB4657812.1"/>
    <property type="molecule type" value="Genomic_DNA"/>
</dbReference>
<dbReference type="GO" id="GO:0006098">
    <property type="term" value="P:pentose-phosphate shunt"/>
    <property type="evidence" value="ECO:0007669"/>
    <property type="project" value="UniProtKB-UniRule"/>
</dbReference>
<evidence type="ECO:0000313" key="15">
    <source>
        <dbReference type="EMBL" id="MBB4657812.1"/>
    </source>
</evidence>
<comment type="cofactor">
    <cofactor evidence="4">
        <name>Zn(2+)</name>
        <dbReference type="ChEBI" id="CHEBI:29105"/>
    </cofactor>
</comment>